<name>A0AAV4UYY5_9ARAC</name>
<dbReference type="EMBL" id="BPLQ01012147">
    <property type="protein sequence ID" value="GIY62983.1"/>
    <property type="molecule type" value="Genomic_DNA"/>
</dbReference>
<dbReference type="Proteomes" id="UP001054837">
    <property type="component" value="Unassembled WGS sequence"/>
</dbReference>
<dbReference type="AlphaFoldDB" id="A0AAV4UYY5"/>
<keyword evidence="2" id="KW-1185">Reference proteome</keyword>
<sequence>MIQFLETSVSAELPSMYHLTDSNLHKRGVGVSNRYTEISHNFIPLSAGYYCWLQTPLTPGQEQIIAPSCMHSLIVEGSQFHTPIDLLGELKERLHASPSPLTTMRVALMRSP</sequence>
<accession>A0AAV4UYY5</accession>
<comment type="caution">
    <text evidence="1">The sequence shown here is derived from an EMBL/GenBank/DDBJ whole genome shotgun (WGS) entry which is preliminary data.</text>
</comment>
<protein>
    <submittedName>
        <fullName evidence="1">Uncharacterized protein</fullName>
    </submittedName>
</protein>
<evidence type="ECO:0000313" key="2">
    <source>
        <dbReference type="Proteomes" id="UP001054837"/>
    </source>
</evidence>
<proteinExistence type="predicted"/>
<evidence type="ECO:0000313" key="1">
    <source>
        <dbReference type="EMBL" id="GIY62983.1"/>
    </source>
</evidence>
<gene>
    <name evidence="1" type="ORF">CDAR_303611</name>
</gene>
<reference evidence="1 2" key="1">
    <citation type="submission" date="2021-06" db="EMBL/GenBank/DDBJ databases">
        <title>Caerostris darwini draft genome.</title>
        <authorList>
            <person name="Kono N."/>
            <person name="Arakawa K."/>
        </authorList>
    </citation>
    <scope>NUCLEOTIDE SEQUENCE [LARGE SCALE GENOMIC DNA]</scope>
</reference>
<organism evidence="1 2">
    <name type="scientific">Caerostris darwini</name>
    <dbReference type="NCBI Taxonomy" id="1538125"/>
    <lineage>
        <taxon>Eukaryota</taxon>
        <taxon>Metazoa</taxon>
        <taxon>Ecdysozoa</taxon>
        <taxon>Arthropoda</taxon>
        <taxon>Chelicerata</taxon>
        <taxon>Arachnida</taxon>
        <taxon>Araneae</taxon>
        <taxon>Araneomorphae</taxon>
        <taxon>Entelegynae</taxon>
        <taxon>Araneoidea</taxon>
        <taxon>Araneidae</taxon>
        <taxon>Caerostris</taxon>
    </lineage>
</organism>